<dbReference type="Proteomes" id="UP001268819">
    <property type="component" value="Unassembled WGS sequence"/>
</dbReference>
<evidence type="ECO:0000259" key="1">
    <source>
        <dbReference type="Pfam" id="PF01636"/>
    </source>
</evidence>
<protein>
    <submittedName>
        <fullName evidence="2">Ser/Thr protein kinase RdoA (MazF antagonist)</fullName>
    </submittedName>
</protein>
<evidence type="ECO:0000313" key="2">
    <source>
        <dbReference type="EMBL" id="MDR6597239.1"/>
    </source>
</evidence>
<feature type="domain" description="Aminoglycoside phosphotransferase" evidence="1">
    <location>
        <begin position="17"/>
        <end position="239"/>
    </location>
</feature>
<comment type="caution">
    <text evidence="2">The sequence shown here is derived from an EMBL/GenBank/DDBJ whole genome shotgun (WGS) entry which is preliminary data.</text>
</comment>
<dbReference type="Pfam" id="PF01636">
    <property type="entry name" value="APH"/>
    <property type="match status" value="1"/>
</dbReference>
<keyword evidence="2" id="KW-0808">Transferase</keyword>
<accession>A0ABU1Q505</accession>
<proteinExistence type="predicted"/>
<dbReference type="Gene3D" id="3.90.1200.10">
    <property type="match status" value="1"/>
</dbReference>
<keyword evidence="3" id="KW-1185">Reference proteome</keyword>
<sequence>MEAVARAFDLGAVLDHVPVPGGASHLVWRLRTTRGTWAVKRLNRSHEQWWVDAYLVSASIQLDAWSRGLPMPRPVRPPVESAPLLADVDGRSWLAHEWHDPVPPSPVPAWAGTTLAALHALPAGGTPNRRPHPVDEWLTWLDEAPGPLTDAVRAHLPDIAEAVALVEACDTTALTPVRTHGDVKPDNVLHTASGPLLVDWDGAAEDHAEWEVTRSALAFADLTDRAAFTTVVEAYESAGGRRPPADASSFAGLLLVCLGGAAWMLWRALGHRPVTPAERAAAGPHSLRLLADLRTALASLPEWTTWLR</sequence>
<gene>
    <name evidence="2" type="ORF">J2S66_005623</name>
</gene>
<evidence type="ECO:0000313" key="3">
    <source>
        <dbReference type="Proteomes" id="UP001268819"/>
    </source>
</evidence>
<dbReference type="EMBL" id="JAVDSG010000001">
    <property type="protein sequence ID" value="MDR6597239.1"/>
    <property type="molecule type" value="Genomic_DNA"/>
</dbReference>
<name>A0ABU1Q505_9PSEU</name>
<organism evidence="2 3">
    <name type="scientific">Saccharothrix longispora</name>
    <dbReference type="NCBI Taxonomy" id="33920"/>
    <lineage>
        <taxon>Bacteria</taxon>
        <taxon>Bacillati</taxon>
        <taxon>Actinomycetota</taxon>
        <taxon>Actinomycetes</taxon>
        <taxon>Pseudonocardiales</taxon>
        <taxon>Pseudonocardiaceae</taxon>
        <taxon>Saccharothrix</taxon>
    </lineage>
</organism>
<reference evidence="2 3" key="1">
    <citation type="submission" date="2023-07" db="EMBL/GenBank/DDBJ databases">
        <title>Sequencing the genomes of 1000 actinobacteria strains.</title>
        <authorList>
            <person name="Klenk H.-P."/>
        </authorList>
    </citation>
    <scope>NUCLEOTIDE SEQUENCE [LARGE SCALE GENOMIC DNA]</scope>
    <source>
        <strain evidence="2 3">DSM 43749</strain>
    </source>
</reference>
<dbReference type="GO" id="GO:0016301">
    <property type="term" value="F:kinase activity"/>
    <property type="evidence" value="ECO:0007669"/>
    <property type="project" value="UniProtKB-KW"/>
</dbReference>
<dbReference type="InterPro" id="IPR011009">
    <property type="entry name" value="Kinase-like_dom_sf"/>
</dbReference>
<keyword evidence="2" id="KW-0418">Kinase</keyword>
<dbReference type="RefSeq" id="WP_310310286.1">
    <property type="nucleotide sequence ID" value="NZ_BAAAXB010000001.1"/>
</dbReference>
<dbReference type="InterPro" id="IPR002575">
    <property type="entry name" value="Aminoglycoside_PTrfase"/>
</dbReference>
<dbReference type="SUPFAM" id="SSF56112">
    <property type="entry name" value="Protein kinase-like (PK-like)"/>
    <property type="match status" value="1"/>
</dbReference>